<organism evidence="4 5">
    <name type="scientific">Botrytis deweyae</name>
    <dbReference type="NCBI Taxonomy" id="2478750"/>
    <lineage>
        <taxon>Eukaryota</taxon>
        <taxon>Fungi</taxon>
        <taxon>Dikarya</taxon>
        <taxon>Ascomycota</taxon>
        <taxon>Pezizomycotina</taxon>
        <taxon>Leotiomycetes</taxon>
        <taxon>Helotiales</taxon>
        <taxon>Sclerotiniaceae</taxon>
        <taxon>Botrytis</taxon>
    </lineage>
</organism>
<evidence type="ECO:0000313" key="5">
    <source>
        <dbReference type="Proteomes" id="UP000783213"/>
    </source>
</evidence>
<keyword evidence="5" id="KW-1185">Reference proteome</keyword>
<dbReference type="EMBL" id="RCSX01000023">
    <property type="protein sequence ID" value="KAF7921223.1"/>
    <property type="molecule type" value="Genomic_DNA"/>
</dbReference>
<dbReference type="RefSeq" id="XP_038807353.1">
    <property type="nucleotide sequence ID" value="XM_038956272.1"/>
</dbReference>
<sequence>MRRVFPFPLRSWLLFTTLRLDAVVPVPSTISTCASSVRSLSTSLSAGFGFDPAARNINWTALVKGNYIAWNTHNRIPLPQFTQARSAKMSTSSKDVEEVIDRATQPASRQEEILGENEGRGEALKEIEKEEEKIEKKEEKKEDALPKLSAADFKIYNSMAEHMNYFHNHFRQTWTLLKTATTNNQRPRNLSLRQFLQTGLSLLSQLEVHHGIEEQHIFPVLARKMPEFANGKNAAELLRQHREIHKGMDVMQEYLEKCRDGEVELSLRVLGEKMDGFGEVLWKHLDQEVETLGAENMRRYWSREEMRRMPM</sequence>
<dbReference type="Proteomes" id="UP000783213">
    <property type="component" value="Unassembled WGS sequence"/>
</dbReference>
<evidence type="ECO:0000259" key="3">
    <source>
        <dbReference type="Pfam" id="PF01814"/>
    </source>
</evidence>
<dbReference type="InterPro" id="IPR012312">
    <property type="entry name" value="Hemerythrin-like"/>
</dbReference>
<dbReference type="InterPro" id="IPR053206">
    <property type="entry name" value="Dimeric_xanthone_biosynth"/>
</dbReference>
<dbReference type="PANTHER" id="PTHR38048:SF1">
    <property type="entry name" value="HEMERYTHRIN-LIKE DOMAIN-CONTAINING PROTEIN"/>
    <property type="match status" value="1"/>
</dbReference>
<name>A0ABQ7IDQ8_9HELO</name>
<proteinExistence type="predicted"/>
<dbReference type="Gene3D" id="1.20.120.520">
    <property type="entry name" value="nmb1532 protein domain like"/>
    <property type="match status" value="1"/>
</dbReference>
<dbReference type="GeneID" id="62235422"/>
<gene>
    <name evidence="4" type="ORF">EAE98_008649</name>
</gene>
<evidence type="ECO:0000313" key="4">
    <source>
        <dbReference type="EMBL" id="KAF7921223.1"/>
    </source>
</evidence>
<dbReference type="CDD" id="cd12108">
    <property type="entry name" value="Hr-like"/>
    <property type="match status" value="1"/>
</dbReference>
<comment type="caution">
    <text evidence="4">The sequence shown here is derived from an EMBL/GenBank/DDBJ whole genome shotgun (WGS) entry which is preliminary data.</text>
</comment>
<protein>
    <recommendedName>
        <fullName evidence="3">Hemerythrin-like domain-containing protein</fullName>
    </recommendedName>
</protein>
<keyword evidence="2" id="KW-0732">Signal</keyword>
<feature type="region of interest" description="Disordered" evidence="1">
    <location>
        <begin position="103"/>
        <end position="123"/>
    </location>
</feature>
<reference evidence="4 5" key="1">
    <citation type="journal article" date="2020" name="Genome Biol. Evol.">
        <title>Comparative genomics of Sclerotiniaceae.</title>
        <authorList>
            <person name="Valero Jimenez C.A."/>
            <person name="Steentjes M."/>
            <person name="Scholten O.E."/>
            <person name="Van Kan J.A.L."/>
        </authorList>
    </citation>
    <scope>NUCLEOTIDE SEQUENCE [LARGE SCALE GENOMIC DNA]</scope>
    <source>
        <strain evidence="4 5">B1</strain>
    </source>
</reference>
<dbReference type="Pfam" id="PF01814">
    <property type="entry name" value="Hemerythrin"/>
    <property type="match status" value="1"/>
</dbReference>
<accession>A0ABQ7IDQ8</accession>
<evidence type="ECO:0000256" key="2">
    <source>
        <dbReference type="SAM" id="SignalP"/>
    </source>
</evidence>
<evidence type="ECO:0000256" key="1">
    <source>
        <dbReference type="SAM" id="MobiDB-lite"/>
    </source>
</evidence>
<feature type="signal peptide" evidence="2">
    <location>
        <begin position="1"/>
        <end position="22"/>
    </location>
</feature>
<dbReference type="PANTHER" id="PTHR38048">
    <property type="entry name" value="EXPRESSED PROTEIN"/>
    <property type="match status" value="1"/>
</dbReference>
<feature type="domain" description="Hemerythrin-like" evidence="3">
    <location>
        <begin position="161"/>
        <end position="292"/>
    </location>
</feature>
<feature type="compositionally biased region" description="Basic and acidic residues" evidence="1">
    <location>
        <begin position="109"/>
        <end position="123"/>
    </location>
</feature>
<feature type="chain" id="PRO_5045322375" description="Hemerythrin-like domain-containing protein" evidence="2">
    <location>
        <begin position="23"/>
        <end position="311"/>
    </location>
</feature>